<feature type="transmembrane region" description="Helical" evidence="7">
    <location>
        <begin position="205"/>
        <end position="223"/>
    </location>
</feature>
<gene>
    <name evidence="9" type="ORF">AJ80_07528</name>
</gene>
<dbReference type="Proteomes" id="UP000224634">
    <property type="component" value="Unassembled WGS sequence"/>
</dbReference>
<evidence type="ECO:0000256" key="2">
    <source>
        <dbReference type="ARBA" id="ARBA00022448"/>
    </source>
</evidence>
<feature type="transmembrane region" description="Helical" evidence="7">
    <location>
        <begin position="171"/>
        <end position="193"/>
    </location>
</feature>
<dbReference type="AlphaFoldDB" id="A0A2B7XNH8"/>
<feature type="transmembrane region" description="Helical" evidence="7">
    <location>
        <begin position="46"/>
        <end position="64"/>
    </location>
</feature>
<name>A0A2B7XNH8_POLH7</name>
<feature type="domain" description="Major facilitator superfamily (MFS) profile" evidence="8">
    <location>
        <begin position="47"/>
        <end position="560"/>
    </location>
</feature>
<evidence type="ECO:0000256" key="6">
    <source>
        <dbReference type="SAM" id="MobiDB-lite"/>
    </source>
</evidence>
<dbReference type="PROSITE" id="PS50850">
    <property type="entry name" value="MFS"/>
    <property type="match status" value="1"/>
</dbReference>
<evidence type="ECO:0000313" key="9">
    <source>
        <dbReference type="EMBL" id="PGH10485.1"/>
    </source>
</evidence>
<evidence type="ECO:0000259" key="8">
    <source>
        <dbReference type="PROSITE" id="PS50850"/>
    </source>
</evidence>
<dbReference type="PANTHER" id="PTHR23501">
    <property type="entry name" value="MAJOR FACILITATOR SUPERFAMILY"/>
    <property type="match status" value="1"/>
</dbReference>
<sequence length="584" mass="62194">MEKDHETTHADDSRIVSSGGTDEISESAKGGALGDMPDGYYTHWRFIGSIAAVTFMAQGLYLGYVLPANTIGIINADVGPDPNYVLIPIVKTLCGAVFLTLVGRLGDIFGRRWFMIGGSILGAIGSIINATAHDIPTIIGGTVFIGIAGAVQTTFSFVLMELVANKHRPLVVGLLFMSTFPFAAFGPVIARSFVTSTALSWRWNYYLNLIVNVLSAVLFYVCYKPPSYKMLHVGKSMSEQLRQLDYGGIVLYSGGLTSLILGLSWGGGLYPWDSYHVIVPLVLGFVALAAFGAYEAYMPQKYPLVPMMLFKNGRYMALVGVASVGTMFYYSLTVIWPQMISSLYTTDNIIIGLMSGTIGGGTAFGQAIGGFTARWGWGQWQLRAAAMGMCAFIGAMASCNASTQTAAITFSTLGAFAVGYVEVIPIIAVPFAVAPGDLGLASGLLGSCRAALGSVATAVFTSVLTTRKTEEIPPRMTNIAAEDDLPESSVAALINAGMAGSISSISEIPGVTVDAAKRYIQAMQDGNVSAFKTVFLASLAFGGFAVICSIFTQGFDQHFTDTVDRRLQGVDDGIKEKKEFEEEV</sequence>
<dbReference type="GO" id="GO:0022857">
    <property type="term" value="F:transmembrane transporter activity"/>
    <property type="evidence" value="ECO:0007669"/>
    <property type="project" value="InterPro"/>
</dbReference>
<dbReference type="CDD" id="cd06179">
    <property type="entry name" value="MFS_TRI12_like"/>
    <property type="match status" value="1"/>
</dbReference>
<dbReference type="OrthoDB" id="4198076at2759"/>
<dbReference type="Gene3D" id="1.20.1250.20">
    <property type="entry name" value="MFS general substrate transporter like domains"/>
    <property type="match status" value="1"/>
</dbReference>
<keyword evidence="3 7" id="KW-0812">Transmembrane</keyword>
<evidence type="ECO:0000313" key="10">
    <source>
        <dbReference type="Proteomes" id="UP000224634"/>
    </source>
</evidence>
<proteinExistence type="predicted"/>
<dbReference type="InterPro" id="IPR036259">
    <property type="entry name" value="MFS_trans_sf"/>
</dbReference>
<keyword evidence="5 7" id="KW-0472">Membrane</keyword>
<evidence type="ECO:0000256" key="1">
    <source>
        <dbReference type="ARBA" id="ARBA00004141"/>
    </source>
</evidence>
<feature type="transmembrane region" description="Helical" evidence="7">
    <location>
        <begin position="413"/>
        <end position="434"/>
    </location>
</feature>
<feature type="transmembrane region" description="Helical" evidence="7">
    <location>
        <begin position="277"/>
        <end position="294"/>
    </location>
</feature>
<evidence type="ECO:0000256" key="3">
    <source>
        <dbReference type="ARBA" id="ARBA00022692"/>
    </source>
</evidence>
<dbReference type="EMBL" id="PDNA01000146">
    <property type="protein sequence ID" value="PGH10485.1"/>
    <property type="molecule type" value="Genomic_DNA"/>
</dbReference>
<organism evidence="9 10">
    <name type="scientific">Polytolypa hystricis (strain UAMH7299)</name>
    <dbReference type="NCBI Taxonomy" id="1447883"/>
    <lineage>
        <taxon>Eukaryota</taxon>
        <taxon>Fungi</taxon>
        <taxon>Dikarya</taxon>
        <taxon>Ascomycota</taxon>
        <taxon>Pezizomycotina</taxon>
        <taxon>Eurotiomycetes</taxon>
        <taxon>Eurotiomycetidae</taxon>
        <taxon>Onygenales</taxon>
        <taxon>Onygenales incertae sedis</taxon>
        <taxon>Polytolypa</taxon>
    </lineage>
</organism>
<feature type="transmembrane region" description="Helical" evidence="7">
    <location>
        <begin position="440"/>
        <end position="466"/>
    </location>
</feature>
<comment type="caution">
    <text evidence="9">The sequence shown here is derived from an EMBL/GenBank/DDBJ whole genome shotgun (WGS) entry which is preliminary data.</text>
</comment>
<dbReference type="InterPro" id="IPR010573">
    <property type="entry name" value="MFS_Str1/Tri12-like"/>
</dbReference>
<dbReference type="PANTHER" id="PTHR23501:SF109">
    <property type="entry name" value="MAJOR FACILITATOR SUPERFAMILY (MFS) PROFILE DOMAIN-CONTAINING PROTEIN-RELATED"/>
    <property type="match status" value="1"/>
</dbReference>
<evidence type="ECO:0000256" key="4">
    <source>
        <dbReference type="ARBA" id="ARBA00022989"/>
    </source>
</evidence>
<dbReference type="InterPro" id="IPR053791">
    <property type="entry name" value="MFS_Tri12-like"/>
</dbReference>
<feature type="transmembrane region" description="Helical" evidence="7">
    <location>
        <begin position="533"/>
        <end position="555"/>
    </location>
</feature>
<feature type="transmembrane region" description="Helical" evidence="7">
    <location>
        <begin position="244"/>
        <end position="265"/>
    </location>
</feature>
<dbReference type="SUPFAM" id="SSF103473">
    <property type="entry name" value="MFS general substrate transporter"/>
    <property type="match status" value="1"/>
</dbReference>
<feature type="compositionally biased region" description="Basic and acidic residues" evidence="6">
    <location>
        <begin position="1"/>
        <end position="14"/>
    </location>
</feature>
<dbReference type="Pfam" id="PF06609">
    <property type="entry name" value="TRI12"/>
    <property type="match status" value="1"/>
</dbReference>
<comment type="subcellular location">
    <subcellularLocation>
        <location evidence="1">Membrane</location>
        <topology evidence="1">Multi-pass membrane protein</topology>
    </subcellularLocation>
</comment>
<keyword evidence="10" id="KW-1185">Reference proteome</keyword>
<evidence type="ECO:0000256" key="7">
    <source>
        <dbReference type="SAM" id="Phobius"/>
    </source>
</evidence>
<reference evidence="9 10" key="1">
    <citation type="submission" date="2017-10" db="EMBL/GenBank/DDBJ databases">
        <title>Comparative genomics in systemic dimorphic fungi from Ajellomycetaceae.</title>
        <authorList>
            <person name="Munoz J.F."/>
            <person name="Mcewen J.G."/>
            <person name="Clay O.K."/>
            <person name="Cuomo C.A."/>
        </authorList>
    </citation>
    <scope>NUCLEOTIDE SEQUENCE [LARGE SCALE GENOMIC DNA]</scope>
    <source>
        <strain evidence="9 10">UAMH7299</strain>
    </source>
</reference>
<keyword evidence="2" id="KW-0813">Transport</keyword>
<feature type="transmembrane region" description="Helical" evidence="7">
    <location>
        <begin position="138"/>
        <end position="159"/>
    </location>
</feature>
<feature type="transmembrane region" description="Helical" evidence="7">
    <location>
        <begin position="114"/>
        <end position="132"/>
    </location>
</feature>
<dbReference type="GO" id="GO:0005886">
    <property type="term" value="C:plasma membrane"/>
    <property type="evidence" value="ECO:0007669"/>
    <property type="project" value="TreeGrafter"/>
</dbReference>
<keyword evidence="4 7" id="KW-1133">Transmembrane helix</keyword>
<dbReference type="InterPro" id="IPR020846">
    <property type="entry name" value="MFS_dom"/>
</dbReference>
<feature type="transmembrane region" description="Helical" evidence="7">
    <location>
        <begin position="315"/>
        <end position="336"/>
    </location>
</feature>
<protein>
    <recommendedName>
        <fullName evidence="8">Major facilitator superfamily (MFS) profile domain-containing protein</fullName>
    </recommendedName>
</protein>
<evidence type="ECO:0000256" key="5">
    <source>
        <dbReference type="ARBA" id="ARBA00023136"/>
    </source>
</evidence>
<accession>A0A2B7XNH8</accession>
<feature type="region of interest" description="Disordered" evidence="6">
    <location>
        <begin position="1"/>
        <end position="30"/>
    </location>
</feature>
<feature type="transmembrane region" description="Helical" evidence="7">
    <location>
        <begin position="84"/>
        <end position="102"/>
    </location>
</feature>